<keyword evidence="17" id="KW-1185">Reference proteome</keyword>
<feature type="binding site" evidence="13">
    <location>
        <position position="225"/>
    </location>
    <ligand>
        <name>substrate</name>
    </ligand>
</feature>
<dbReference type="OrthoDB" id="9782546at2"/>
<proteinExistence type="inferred from homology"/>
<dbReference type="GO" id="GO:0034213">
    <property type="term" value="P:quinolinate catabolic process"/>
    <property type="evidence" value="ECO:0007669"/>
    <property type="project" value="TreeGrafter"/>
</dbReference>
<organism evidence="16 17">
    <name type="scientific">Dysgonomonas macrotermitis</name>
    <dbReference type="NCBI Taxonomy" id="1346286"/>
    <lineage>
        <taxon>Bacteria</taxon>
        <taxon>Pseudomonadati</taxon>
        <taxon>Bacteroidota</taxon>
        <taxon>Bacteroidia</taxon>
        <taxon>Bacteroidales</taxon>
        <taxon>Dysgonomonadaceae</taxon>
        <taxon>Dysgonomonas</taxon>
    </lineage>
</organism>
<dbReference type="Proteomes" id="UP000184480">
    <property type="component" value="Unassembled WGS sequence"/>
</dbReference>
<evidence type="ECO:0000313" key="16">
    <source>
        <dbReference type="EMBL" id="SHF91950.1"/>
    </source>
</evidence>
<protein>
    <recommendedName>
        <fullName evidence="11">Probable nicotinate-nucleotide pyrophosphorylase [carboxylating]</fullName>
        <ecNumber evidence="5">2.4.2.19</ecNumber>
    </recommendedName>
    <alternativeName>
        <fullName evidence="9">Quinolinate phosphoribosyltransferase [decarboxylating]</fullName>
    </alternativeName>
</protein>
<evidence type="ECO:0000256" key="7">
    <source>
        <dbReference type="ARBA" id="ARBA00022676"/>
    </source>
</evidence>
<dbReference type="NCBIfam" id="TIGR00078">
    <property type="entry name" value="nadC"/>
    <property type="match status" value="1"/>
</dbReference>
<comment type="pathway">
    <text evidence="2">Cofactor biosynthesis; NAD(+) biosynthesis; nicotinate D-ribonucleotide from quinolinate: step 1/1.</text>
</comment>
<evidence type="ECO:0000256" key="5">
    <source>
        <dbReference type="ARBA" id="ARBA00011944"/>
    </source>
</evidence>
<dbReference type="SUPFAM" id="SSF54675">
    <property type="entry name" value="Nicotinate/Quinolinate PRTase N-terminal domain-like"/>
    <property type="match status" value="1"/>
</dbReference>
<evidence type="ECO:0000256" key="11">
    <source>
        <dbReference type="ARBA" id="ARBA00069173"/>
    </source>
</evidence>
<dbReference type="PANTHER" id="PTHR32179">
    <property type="entry name" value="NICOTINATE-NUCLEOTIDE PYROPHOSPHORYLASE [CARBOXYLATING]"/>
    <property type="match status" value="1"/>
</dbReference>
<feature type="binding site" evidence="13">
    <location>
        <position position="203"/>
    </location>
    <ligand>
        <name>substrate</name>
    </ligand>
</feature>
<dbReference type="InterPro" id="IPR027277">
    <property type="entry name" value="NadC/ModD"/>
</dbReference>
<evidence type="ECO:0000256" key="10">
    <source>
        <dbReference type="ARBA" id="ARBA00047445"/>
    </source>
</evidence>
<evidence type="ECO:0000256" key="1">
    <source>
        <dbReference type="ARBA" id="ARBA00003237"/>
    </source>
</evidence>
<feature type="domain" description="Quinolinate phosphoribosyl transferase C-terminal" evidence="14">
    <location>
        <begin position="115"/>
        <end position="284"/>
    </location>
</feature>
<feature type="binding site" evidence="13">
    <location>
        <begin position="136"/>
        <end position="138"/>
    </location>
    <ligand>
        <name>substrate</name>
    </ligand>
</feature>
<evidence type="ECO:0000313" key="17">
    <source>
        <dbReference type="Proteomes" id="UP000184480"/>
    </source>
</evidence>
<dbReference type="EC" id="2.4.2.19" evidence="5"/>
<feature type="binding site" evidence="13">
    <location>
        <position position="103"/>
    </location>
    <ligand>
        <name>substrate</name>
    </ligand>
</feature>
<dbReference type="GO" id="GO:0009435">
    <property type="term" value="P:NAD+ biosynthetic process"/>
    <property type="evidence" value="ECO:0007669"/>
    <property type="project" value="UniProtKB-UniPathway"/>
</dbReference>
<feature type="domain" description="Quinolinate phosphoribosyl transferase N-terminal" evidence="15">
    <location>
        <begin position="30"/>
        <end position="113"/>
    </location>
</feature>
<feature type="binding site" evidence="13">
    <location>
        <begin position="269"/>
        <end position="271"/>
    </location>
    <ligand>
        <name>substrate</name>
    </ligand>
</feature>
<keyword evidence="6" id="KW-0662">Pyridine nucleotide biosynthesis</keyword>
<evidence type="ECO:0000256" key="8">
    <source>
        <dbReference type="ARBA" id="ARBA00022679"/>
    </source>
</evidence>
<evidence type="ECO:0000256" key="6">
    <source>
        <dbReference type="ARBA" id="ARBA00022642"/>
    </source>
</evidence>
<dbReference type="UniPathway" id="UPA00253">
    <property type="reaction ID" value="UER00331"/>
</dbReference>
<dbReference type="FunFam" id="3.90.1170.20:FF:000001">
    <property type="entry name" value="Nicotinate-nucleotide diphosphorylase (Carboxylating)"/>
    <property type="match status" value="1"/>
</dbReference>
<dbReference type="PIRSF" id="PIRSF006250">
    <property type="entry name" value="NadC_ModD"/>
    <property type="match status" value="1"/>
</dbReference>
<dbReference type="CDD" id="cd01572">
    <property type="entry name" value="QPRTase"/>
    <property type="match status" value="1"/>
</dbReference>
<dbReference type="AlphaFoldDB" id="A0A1M5FK96"/>
<comment type="similarity">
    <text evidence="3 12">Belongs to the NadC/ModD family.</text>
</comment>
<evidence type="ECO:0000259" key="14">
    <source>
        <dbReference type="Pfam" id="PF01729"/>
    </source>
</evidence>
<feature type="binding site" evidence="13">
    <location>
        <position position="160"/>
    </location>
    <ligand>
        <name>substrate</name>
    </ligand>
</feature>
<dbReference type="RefSeq" id="WP_062180937.1">
    <property type="nucleotide sequence ID" value="NZ_BBXL01000011.1"/>
</dbReference>
<dbReference type="InterPro" id="IPR013785">
    <property type="entry name" value="Aldolase_TIM"/>
</dbReference>
<dbReference type="Gene3D" id="3.20.20.70">
    <property type="entry name" value="Aldolase class I"/>
    <property type="match status" value="1"/>
</dbReference>
<dbReference type="InterPro" id="IPR004393">
    <property type="entry name" value="NadC"/>
</dbReference>
<keyword evidence="8 12" id="KW-0808">Transferase</keyword>
<dbReference type="InterPro" id="IPR037128">
    <property type="entry name" value="Quinolinate_PRibosylTase_N_sf"/>
</dbReference>
<evidence type="ECO:0000256" key="3">
    <source>
        <dbReference type="ARBA" id="ARBA00009400"/>
    </source>
</evidence>
<comment type="function">
    <text evidence="1">Involved in the catabolism of quinolinic acid (QA).</text>
</comment>
<comment type="catalytic activity">
    <reaction evidence="10">
        <text>nicotinate beta-D-ribonucleotide + CO2 + diphosphate = quinolinate + 5-phospho-alpha-D-ribose 1-diphosphate + 2 H(+)</text>
        <dbReference type="Rhea" id="RHEA:12733"/>
        <dbReference type="ChEBI" id="CHEBI:15378"/>
        <dbReference type="ChEBI" id="CHEBI:16526"/>
        <dbReference type="ChEBI" id="CHEBI:29959"/>
        <dbReference type="ChEBI" id="CHEBI:33019"/>
        <dbReference type="ChEBI" id="CHEBI:57502"/>
        <dbReference type="ChEBI" id="CHEBI:58017"/>
        <dbReference type="EC" id="2.4.2.19"/>
    </reaction>
</comment>
<dbReference type="GO" id="GO:0005737">
    <property type="term" value="C:cytoplasm"/>
    <property type="evidence" value="ECO:0007669"/>
    <property type="project" value="TreeGrafter"/>
</dbReference>
<dbReference type="FunFam" id="3.20.20.70:FF:000030">
    <property type="entry name" value="Nicotinate-nucleotide pyrophosphorylase, carboxylating"/>
    <property type="match status" value="1"/>
</dbReference>
<dbReference type="EMBL" id="FQUC01000012">
    <property type="protein sequence ID" value="SHF91950.1"/>
    <property type="molecule type" value="Genomic_DNA"/>
</dbReference>
<comment type="subunit">
    <text evidence="4">Hexamer formed by 3 homodimers.</text>
</comment>
<dbReference type="InterPro" id="IPR022412">
    <property type="entry name" value="Quinolinate_PRibosylTrfase_N"/>
</dbReference>
<dbReference type="PANTHER" id="PTHR32179:SF3">
    <property type="entry name" value="NICOTINATE-NUCLEOTIDE PYROPHOSPHORYLASE [CARBOXYLATING]"/>
    <property type="match status" value="1"/>
</dbReference>
<name>A0A1M5FK96_9BACT</name>
<evidence type="ECO:0000256" key="4">
    <source>
        <dbReference type="ARBA" id="ARBA00011218"/>
    </source>
</evidence>
<evidence type="ECO:0000256" key="13">
    <source>
        <dbReference type="PIRSR" id="PIRSR006250-1"/>
    </source>
</evidence>
<feature type="binding site" evidence="13">
    <location>
        <position position="170"/>
    </location>
    <ligand>
        <name>substrate</name>
    </ligand>
</feature>
<reference evidence="17" key="1">
    <citation type="submission" date="2016-11" db="EMBL/GenBank/DDBJ databases">
        <authorList>
            <person name="Varghese N."/>
            <person name="Submissions S."/>
        </authorList>
    </citation>
    <scope>NUCLEOTIDE SEQUENCE [LARGE SCALE GENOMIC DNA]</scope>
    <source>
        <strain evidence="17">DSM 27370</strain>
    </source>
</reference>
<dbReference type="Gene3D" id="3.90.1170.20">
    <property type="entry name" value="Quinolinate phosphoribosyl transferase, N-terminal domain"/>
    <property type="match status" value="1"/>
</dbReference>
<dbReference type="SUPFAM" id="SSF51690">
    <property type="entry name" value="Nicotinate/Quinolinate PRTase C-terminal domain-like"/>
    <property type="match status" value="1"/>
</dbReference>
<evidence type="ECO:0000256" key="2">
    <source>
        <dbReference type="ARBA" id="ARBA00004893"/>
    </source>
</evidence>
<dbReference type="GO" id="GO:0004514">
    <property type="term" value="F:nicotinate-nucleotide diphosphorylase (carboxylating) activity"/>
    <property type="evidence" value="ECO:0007669"/>
    <property type="project" value="UniProtKB-EC"/>
</dbReference>
<sequence>MKRPAYVTDERLRHFISEAIKEDVADGDHSTLASVPANMIRRAHLIIKDNCILAGIDLAQEIFHYYDRDLQIEVLKKDGEAVKKGDIAFIVSGSARSILTMERFVLNCMQRMSGIATYAHDTAKLVEGTKTKILDTRKTTPNFRMCEKWAVYIGGAQNHRFGLYDMIMLKDNHNDYAGGITASVTSTVKYLKEKGKQMLIDVETRNLDEVKEALATQAVDIIMLDNMSLAEMKDAVELIGGAAKTEASGGITKEGVQAIAAAGVDYISSGAIIYAAPVKDMSLKAF</sequence>
<keyword evidence="7 12" id="KW-0328">Glycosyltransferase</keyword>
<dbReference type="Pfam" id="PF02749">
    <property type="entry name" value="QRPTase_N"/>
    <property type="match status" value="1"/>
</dbReference>
<evidence type="ECO:0000256" key="9">
    <source>
        <dbReference type="ARBA" id="ARBA00033102"/>
    </source>
</evidence>
<dbReference type="Pfam" id="PF01729">
    <property type="entry name" value="QRPTase_C"/>
    <property type="match status" value="1"/>
</dbReference>
<accession>A0A1M5FK96</accession>
<dbReference type="InterPro" id="IPR002638">
    <property type="entry name" value="Quinolinate_PRibosylTrfase_C"/>
</dbReference>
<feature type="binding site" evidence="13">
    <location>
        <begin position="248"/>
        <end position="250"/>
    </location>
    <ligand>
        <name>substrate</name>
    </ligand>
</feature>
<gene>
    <name evidence="16" type="ORF">SAMN05444362_11227</name>
</gene>
<dbReference type="STRING" id="1346286.SAMN05444362_11227"/>
<dbReference type="InterPro" id="IPR036068">
    <property type="entry name" value="Nicotinate_pribotase-like_C"/>
</dbReference>
<evidence type="ECO:0000256" key="12">
    <source>
        <dbReference type="PIRNR" id="PIRNR006250"/>
    </source>
</evidence>
<evidence type="ECO:0000259" key="15">
    <source>
        <dbReference type="Pfam" id="PF02749"/>
    </source>
</evidence>